<keyword evidence="2" id="KW-1185">Reference proteome</keyword>
<evidence type="ECO:0000313" key="2">
    <source>
        <dbReference type="Proteomes" id="UP001597399"/>
    </source>
</evidence>
<sequence>MLSDFERKLRRIILNDQNFGRTINLNDLEQRTGHDRQEIEQIIKKLKQVPTREGGLG</sequence>
<name>A0ABW5S1Z2_9BACL</name>
<proteinExistence type="predicted"/>
<evidence type="ECO:0000313" key="1">
    <source>
        <dbReference type="EMBL" id="MFD2693368.1"/>
    </source>
</evidence>
<dbReference type="Proteomes" id="UP001597399">
    <property type="component" value="Unassembled WGS sequence"/>
</dbReference>
<dbReference type="EMBL" id="JBHUMQ010000017">
    <property type="protein sequence ID" value="MFD2693368.1"/>
    <property type="molecule type" value="Genomic_DNA"/>
</dbReference>
<organism evidence="1 2">
    <name type="scientific">Sporolactobacillus shoreicorticis</name>
    <dbReference type="NCBI Taxonomy" id="1923877"/>
    <lineage>
        <taxon>Bacteria</taxon>
        <taxon>Bacillati</taxon>
        <taxon>Bacillota</taxon>
        <taxon>Bacilli</taxon>
        <taxon>Bacillales</taxon>
        <taxon>Sporolactobacillaceae</taxon>
        <taxon>Sporolactobacillus</taxon>
    </lineage>
</organism>
<accession>A0ABW5S1Z2</accession>
<reference evidence="2" key="1">
    <citation type="journal article" date="2019" name="Int. J. Syst. Evol. Microbiol.">
        <title>The Global Catalogue of Microorganisms (GCM) 10K type strain sequencing project: providing services to taxonomists for standard genome sequencing and annotation.</title>
        <authorList>
            <consortium name="The Broad Institute Genomics Platform"/>
            <consortium name="The Broad Institute Genome Sequencing Center for Infectious Disease"/>
            <person name="Wu L."/>
            <person name="Ma J."/>
        </authorList>
    </citation>
    <scope>NUCLEOTIDE SEQUENCE [LARGE SCALE GENOMIC DNA]</scope>
    <source>
        <strain evidence="2">TISTR 2466</strain>
    </source>
</reference>
<dbReference type="RefSeq" id="WP_253059967.1">
    <property type="nucleotide sequence ID" value="NZ_JAMXWM010000005.1"/>
</dbReference>
<gene>
    <name evidence="1" type="ORF">ACFSUE_06940</name>
</gene>
<protein>
    <submittedName>
        <fullName evidence="1">Uncharacterized protein</fullName>
    </submittedName>
</protein>
<comment type="caution">
    <text evidence="1">The sequence shown here is derived from an EMBL/GenBank/DDBJ whole genome shotgun (WGS) entry which is preliminary data.</text>
</comment>